<evidence type="ECO:0000313" key="10">
    <source>
        <dbReference type="EMBL" id="EKM50709.1"/>
    </source>
</evidence>
<dbReference type="GO" id="GO:0016765">
    <property type="term" value="F:transferase activity, transferring alkyl or aryl (other than methyl) groups"/>
    <property type="evidence" value="ECO:0007669"/>
    <property type="project" value="InterPro"/>
</dbReference>
<name>K5VVU9_PHACS</name>
<gene>
    <name evidence="10" type="ORF">PHACADRAFT_104198</name>
</gene>
<feature type="transmembrane region" description="Helical" evidence="9">
    <location>
        <begin position="261"/>
        <end position="280"/>
    </location>
</feature>
<keyword evidence="5" id="KW-0808">Transferase</keyword>
<feature type="transmembrane region" description="Helical" evidence="9">
    <location>
        <begin position="158"/>
        <end position="178"/>
    </location>
</feature>
<feature type="transmembrane region" description="Helical" evidence="9">
    <location>
        <begin position="190"/>
        <end position="211"/>
    </location>
</feature>
<keyword evidence="6 9" id="KW-0812">Transmembrane</keyword>
<comment type="cofactor">
    <cofactor evidence="1">
        <name>Mg(2+)</name>
        <dbReference type="ChEBI" id="CHEBI:18420"/>
    </cofactor>
</comment>
<evidence type="ECO:0000256" key="3">
    <source>
        <dbReference type="ARBA" id="ARBA00005179"/>
    </source>
</evidence>
<dbReference type="CDD" id="cd13959">
    <property type="entry name" value="PT_UbiA_COQ2"/>
    <property type="match status" value="1"/>
</dbReference>
<comment type="subcellular location">
    <subcellularLocation>
        <location evidence="2">Membrane</location>
        <topology evidence="2">Multi-pass membrane protein</topology>
    </subcellularLocation>
</comment>
<comment type="similarity">
    <text evidence="4">Belongs to the UbiA prenyltransferase family.</text>
</comment>
<feature type="transmembrane region" description="Helical" evidence="9">
    <location>
        <begin position="28"/>
        <end position="48"/>
    </location>
</feature>
<reference evidence="10 11" key="1">
    <citation type="journal article" date="2012" name="BMC Genomics">
        <title>Comparative genomics of the white-rot fungi, Phanerochaete carnosa and P. chrysosporium, to elucidate the genetic basis of the distinct wood types they colonize.</title>
        <authorList>
            <person name="Suzuki H."/>
            <person name="MacDonald J."/>
            <person name="Syed K."/>
            <person name="Salamov A."/>
            <person name="Hori C."/>
            <person name="Aerts A."/>
            <person name="Henrissat B."/>
            <person name="Wiebenga A."/>
            <person name="vanKuyk P.A."/>
            <person name="Barry K."/>
            <person name="Lindquist E."/>
            <person name="LaButti K."/>
            <person name="Lapidus A."/>
            <person name="Lucas S."/>
            <person name="Coutinho P."/>
            <person name="Gong Y."/>
            <person name="Samejima M."/>
            <person name="Mahadevan R."/>
            <person name="Abou-Zaid M."/>
            <person name="de Vries R.P."/>
            <person name="Igarashi K."/>
            <person name="Yadav J.S."/>
            <person name="Grigoriev I.V."/>
            <person name="Master E.R."/>
        </authorList>
    </citation>
    <scope>NUCLEOTIDE SEQUENCE [LARGE SCALE GENOMIC DNA]</scope>
    <source>
        <strain evidence="10 11">HHB-10118-sp</strain>
    </source>
</reference>
<evidence type="ECO:0000256" key="6">
    <source>
        <dbReference type="ARBA" id="ARBA00022692"/>
    </source>
</evidence>
<dbReference type="InterPro" id="IPR039653">
    <property type="entry name" value="Prenyltransferase"/>
</dbReference>
<dbReference type="GO" id="GO:0005886">
    <property type="term" value="C:plasma membrane"/>
    <property type="evidence" value="ECO:0007669"/>
    <property type="project" value="TreeGrafter"/>
</dbReference>
<keyword evidence="8 9" id="KW-0472">Membrane</keyword>
<evidence type="ECO:0000256" key="5">
    <source>
        <dbReference type="ARBA" id="ARBA00022679"/>
    </source>
</evidence>
<protein>
    <submittedName>
        <fullName evidence="10">Uncharacterized protein</fullName>
    </submittedName>
</protein>
<dbReference type="RefSeq" id="XP_007400973.1">
    <property type="nucleotide sequence ID" value="XM_007400911.1"/>
</dbReference>
<feature type="transmembrane region" description="Helical" evidence="9">
    <location>
        <begin position="231"/>
        <end position="254"/>
    </location>
</feature>
<sequence length="312" mass="34534">MEPSAKPRSSQAIERVHGLYQLARLHKFPLGSLIIYWPYGWGVAMAASKEHAPMHTILKSAAILLVVATLYHSAFCVWNDICDRDLDGKVERTRGRPLVTGLVPLTDAFALFAALLMLSFFTFLVQCTIGSYHDRFGVMLTSLPINLVYPLTKRWTWWPQLWLGIACGWGCAVGWASLAGDRFELQQLPALQALCVADVLFTIFADTIYAAQDKSDDEKAGIKSTARLFGSHIRGILALFAIAFVGSLVLAGLLNGNNLPYFMIGCAGVAAHIIWQFYVWQPDDDECSAAIFKSNHDMGYILFIGIILDSQL</sequence>
<evidence type="ECO:0000256" key="2">
    <source>
        <dbReference type="ARBA" id="ARBA00004141"/>
    </source>
</evidence>
<evidence type="ECO:0000256" key="7">
    <source>
        <dbReference type="ARBA" id="ARBA00022989"/>
    </source>
</evidence>
<dbReference type="FunFam" id="1.20.120.1780:FF:000001">
    <property type="entry name" value="4-hydroxybenzoate octaprenyltransferase"/>
    <property type="match status" value="1"/>
</dbReference>
<evidence type="ECO:0000256" key="8">
    <source>
        <dbReference type="ARBA" id="ARBA00023136"/>
    </source>
</evidence>
<accession>K5VVU9</accession>
<dbReference type="Pfam" id="PF01040">
    <property type="entry name" value="UbiA"/>
    <property type="match status" value="1"/>
</dbReference>
<dbReference type="GO" id="GO:0006744">
    <property type="term" value="P:ubiquinone biosynthetic process"/>
    <property type="evidence" value="ECO:0007669"/>
    <property type="project" value="TreeGrafter"/>
</dbReference>
<dbReference type="OrthoDB" id="18170at2759"/>
<dbReference type="InterPro" id="IPR044878">
    <property type="entry name" value="UbiA_sf"/>
</dbReference>
<feature type="transmembrane region" description="Helical" evidence="9">
    <location>
        <begin position="60"/>
        <end position="81"/>
    </location>
</feature>
<dbReference type="Proteomes" id="UP000008370">
    <property type="component" value="Unassembled WGS sequence"/>
</dbReference>
<dbReference type="GeneID" id="18907298"/>
<dbReference type="HOGENOM" id="CLU_034879_3_0_1"/>
<keyword evidence="7 9" id="KW-1133">Transmembrane helix</keyword>
<dbReference type="PANTHER" id="PTHR11048:SF28">
    <property type="entry name" value="4-HYDROXYBENZOATE POLYPRENYLTRANSFERASE, MITOCHONDRIAL"/>
    <property type="match status" value="1"/>
</dbReference>
<dbReference type="AlphaFoldDB" id="K5VVU9"/>
<dbReference type="InParanoid" id="K5VVU9"/>
<proteinExistence type="inferred from homology"/>
<dbReference type="KEGG" id="pco:PHACADRAFT_104198"/>
<evidence type="ECO:0000256" key="4">
    <source>
        <dbReference type="ARBA" id="ARBA00005985"/>
    </source>
</evidence>
<dbReference type="FunFam" id="1.10.357.140:FF:000008">
    <property type="entry name" value="4-hydroxybenzoate octaprenyltransferase"/>
    <property type="match status" value="1"/>
</dbReference>
<dbReference type="InterPro" id="IPR000537">
    <property type="entry name" value="UbiA_prenyltransferase"/>
</dbReference>
<evidence type="ECO:0000256" key="1">
    <source>
        <dbReference type="ARBA" id="ARBA00001946"/>
    </source>
</evidence>
<dbReference type="InterPro" id="IPR030470">
    <property type="entry name" value="UbiA_prenylTrfase_CS"/>
</dbReference>
<dbReference type="PROSITE" id="PS00943">
    <property type="entry name" value="UBIA"/>
    <property type="match status" value="1"/>
</dbReference>
<dbReference type="STRING" id="650164.K5VVU9"/>
<dbReference type="EMBL" id="JH930478">
    <property type="protein sequence ID" value="EKM50709.1"/>
    <property type="molecule type" value="Genomic_DNA"/>
</dbReference>
<evidence type="ECO:0000313" key="11">
    <source>
        <dbReference type="Proteomes" id="UP000008370"/>
    </source>
</evidence>
<feature type="transmembrane region" description="Helical" evidence="9">
    <location>
        <begin position="101"/>
        <end position="124"/>
    </location>
</feature>
<evidence type="ECO:0000256" key="9">
    <source>
        <dbReference type="SAM" id="Phobius"/>
    </source>
</evidence>
<dbReference type="Gene3D" id="1.10.357.140">
    <property type="entry name" value="UbiA prenyltransferase"/>
    <property type="match status" value="1"/>
</dbReference>
<keyword evidence="11" id="KW-1185">Reference proteome</keyword>
<dbReference type="PANTHER" id="PTHR11048">
    <property type="entry name" value="PRENYLTRANSFERASES"/>
    <property type="match status" value="1"/>
</dbReference>
<comment type="pathway">
    <text evidence="3">Secondary metabolite biosynthesis.</text>
</comment>
<dbReference type="Gene3D" id="1.20.120.1780">
    <property type="entry name" value="UbiA prenyltransferase"/>
    <property type="match status" value="1"/>
</dbReference>
<organism evidence="10 11">
    <name type="scientific">Phanerochaete carnosa (strain HHB-10118-sp)</name>
    <name type="common">White-rot fungus</name>
    <name type="synonym">Peniophora carnosa</name>
    <dbReference type="NCBI Taxonomy" id="650164"/>
    <lineage>
        <taxon>Eukaryota</taxon>
        <taxon>Fungi</taxon>
        <taxon>Dikarya</taxon>
        <taxon>Basidiomycota</taxon>
        <taxon>Agaricomycotina</taxon>
        <taxon>Agaricomycetes</taxon>
        <taxon>Polyporales</taxon>
        <taxon>Phanerochaetaceae</taxon>
        <taxon>Phanerochaete</taxon>
    </lineage>
</organism>